<keyword evidence="1" id="KW-0732">Signal</keyword>
<dbReference type="AlphaFoldDB" id="A0A933LRC2"/>
<dbReference type="InterPro" id="IPR002105">
    <property type="entry name" value="Dockerin_1_rpt"/>
</dbReference>
<dbReference type="InterPro" id="IPR036439">
    <property type="entry name" value="Dockerin_dom_sf"/>
</dbReference>
<dbReference type="EMBL" id="JACQWF010000330">
    <property type="protein sequence ID" value="MBI4596192.1"/>
    <property type="molecule type" value="Genomic_DNA"/>
</dbReference>
<dbReference type="CDD" id="cd14256">
    <property type="entry name" value="Dockerin_I"/>
    <property type="match status" value="1"/>
</dbReference>
<dbReference type="GO" id="GO:0004553">
    <property type="term" value="F:hydrolase activity, hydrolyzing O-glycosyl compounds"/>
    <property type="evidence" value="ECO:0007669"/>
    <property type="project" value="InterPro"/>
</dbReference>
<accession>A0A933LRC2</accession>
<name>A0A933LRC2_UNCTE</name>
<evidence type="ECO:0008006" key="4">
    <source>
        <dbReference type="Google" id="ProtNLM"/>
    </source>
</evidence>
<dbReference type="Pfam" id="PF00404">
    <property type="entry name" value="Dockerin_1"/>
    <property type="match status" value="1"/>
</dbReference>
<gene>
    <name evidence="2" type="ORF">HY730_07445</name>
</gene>
<sequence length="368" mass="39937">MIKNVLVWIALGMTLFFYSASPLHADMGDVDGSGSVSLADAILSLKIMAGRANIQPSAVKRADIDHDGKIGMEEALFALQLVSGVRPPYYLGRVTDGGRIEYRFIFDGHHFMTLAGENGTCNIRLHPGVDKNGWGSSWYAQPFLPGAVLSHTTFDTIETTDDHVRVVTSGNVSYGTSSTYGTWTLTMIFTYNKDNKKIVGTGNYAIVLSAQLSGVTGDLNLYKIASNYLDDVLLLSGATGDTGDMSHANVVGDTFNFVWVPPNQPAHFPSDITDTLSIEVIGRYNNVDTAAQGYAPIAAAFKPSMKVKLTSLTENLQMIFGGIYDLNKKNLFYEDNVGITPLIRNGSTDTQFHFDVEFESTALPGDGE</sequence>
<proteinExistence type="predicted"/>
<dbReference type="GO" id="GO:0000272">
    <property type="term" value="P:polysaccharide catabolic process"/>
    <property type="evidence" value="ECO:0007669"/>
    <property type="project" value="InterPro"/>
</dbReference>
<reference evidence="2" key="1">
    <citation type="submission" date="2020-07" db="EMBL/GenBank/DDBJ databases">
        <title>Huge and variable diversity of episymbiotic CPR bacteria and DPANN archaea in groundwater ecosystems.</title>
        <authorList>
            <person name="He C.Y."/>
            <person name="Keren R."/>
            <person name="Whittaker M."/>
            <person name="Farag I.F."/>
            <person name="Doudna J."/>
            <person name="Cate J.H.D."/>
            <person name="Banfield J.F."/>
        </authorList>
    </citation>
    <scope>NUCLEOTIDE SEQUENCE</scope>
    <source>
        <strain evidence="2">NC_groundwater_1482_Ag_S-0.65um_47_24</strain>
    </source>
</reference>
<dbReference type="Gene3D" id="1.10.1330.10">
    <property type="entry name" value="Dockerin domain"/>
    <property type="match status" value="1"/>
</dbReference>
<dbReference type="SUPFAM" id="SSF63446">
    <property type="entry name" value="Type I dockerin domain"/>
    <property type="match status" value="1"/>
</dbReference>
<dbReference type="Proteomes" id="UP000772181">
    <property type="component" value="Unassembled WGS sequence"/>
</dbReference>
<comment type="caution">
    <text evidence="2">The sequence shown here is derived from an EMBL/GenBank/DDBJ whole genome shotgun (WGS) entry which is preliminary data.</text>
</comment>
<organism evidence="2 3">
    <name type="scientific">Tectimicrobiota bacterium</name>
    <dbReference type="NCBI Taxonomy" id="2528274"/>
    <lineage>
        <taxon>Bacteria</taxon>
        <taxon>Pseudomonadati</taxon>
        <taxon>Nitrospinota/Tectimicrobiota group</taxon>
        <taxon>Candidatus Tectimicrobiota</taxon>
    </lineage>
</organism>
<evidence type="ECO:0000256" key="1">
    <source>
        <dbReference type="SAM" id="SignalP"/>
    </source>
</evidence>
<evidence type="ECO:0000313" key="2">
    <source>
        <dbReference type="EMBL" id="MBI4596192.1"/>
    </source>
</evidence>
<evidence type="ECO:0000313" key="3">
    <source>
        <dbReference type="Proteomes" id="UP000772181"/>
    </source>
</evidence>
<feature type="signal peptide" evidence="1">
    <location>
        <begin position="1"/>
        <end position="25"/>
    </location>
</feature>
<feature type="chain" id="PRO_5038058048" description="Dockerin domain-containing protein" evidence="1">
    <location>
        <begin position="26"/>
        <end position="368"/>
    </location>
</feature>
<protein>
    <recommendedName>
        <fullName evidence="4">Dockerin domain-containing protein</fullName>
    </recommendedName>
</protein>